<dbReference type="EMBL" id="VSRR010123948">
    <property type="protein sequence ID" value="MPD00693.1"/>
    <property type="molecule type" value="Genomic_DNA"/>
</dbReference>
<proteinExistence type="predicted"/>
<dbReference type="Proteomes" id="UP000324222">
    <property type="component" value="Unassembled WGS sequence"/>
</dbReference>
<protein>
    <submittedName>
        <fullName evidence="1">Uncharacterized protein</fullName>
    </submittedName>
</protein>
<evidence type="ECO:0000313" key="1">
    <source>
        <dbReference type="EMBL" id="MPD00693.1"/>
    </source>
</evidence>
<comment type="caution">
    <text evidence="1">The sequence shown here is derived from an EMBL/GenBank/DDBJ whole genome shotgun (WGS) entry which is preliminary data.</text>
</comment>
<organism evidence="1 2">
    <name type="scientific">Portunus trituberculatus</name>
    <name type="common">Swimming crab</name>
    <name type="synonym">Neptunus trituberculatus</name>
    <dbReference type="NCBI Taxonomy" id="210409"/>
    <lineage>
        <taxon>Eukaryota</taxon>
        <taxon>Metazoa</taxon>
        <taxon>Ecdysozoa</taxon>
        <taxon>Arthropoda</taxon>
        <taxon>Crustacea</taxon>
        <taxon>Multicrustacea</taxon>
        <taxon>Malacostraca</taxon>
        <taxon>Eumalacostraca</taxon>
        <taxon>Eucarida</taxon>
        <taxon>Decapoda</taxon>
        <taxon>Pleocyemata</taxon>
        <taxon>Brachyura</taxon>
        <taxon>Eubrachyura</taxon>
        <taxon>Portunoidea</taxon>
        <taxon>Portunidae</taxon>
        <taxon>Portuninae</taxon>
        <taxon>Portunus</taxon>
    </lineage>
</organism>
<sequence>MSPRYQWDSTTGCDSSVHGKDVFVEDNDPFIEVNNDVAMAMAK</sequence>
<name>A0A5B7JXB3_PORTR</name>
<gene>
    <name evidence="1" type="ORF">E2C01_096185</name>
</gene>
<accession>A0A5B7JXB3</accession>
<evidence type="ECO:0000313" key="2">
    <source>
        <dbReference type="Proteomes" id="UP000324222"/>
    </source>
</evidence>
<keyword evidence="2" id="KW-1185">Reference proteome</keyword>
<reference evidence="1 2" key="1">
    <citation type="submission" date="2019-05" db="EMBL/GenBank/DDBJ databases">
        <title>Another draft genome of Portunus trituberculatus and its Hox gene families provides insights of decapod evolution.</title>
        <authorList>
            <person name="Jeong J.-H."/>
            <person name="Song I."/>
            <person name="Kim S."/>
            <person name="Choi T."/>
            <person name="Kim D."/>
            <person name="Ryu S."/>
            <person name="Kim W."/>
        </authorList>
    </citation>
    <scope>NUCLEOTIDE SEQUENCE [LARGE SCALE GENOMIC DNA]</scope>
    <source>
        <tissue evidence="1">Muscle</tissue>
    </source>
</reference>
<dbReference type="AlphaFoldDB" id="A0A5B7JXB3"/>